<dbReference type="OrthoDB" id="10384236at2759"/>
<evidence type="ECO:0000313" key="4">
    <source>
        <dbReference type="EMBL" id="KAE9339876.1"/>
    </source>
</evidence>
<dbReference type="Proteomes" id="UP000434957">
    <property type="component" value="Unassembled WGS sequence"/>
</dbReference>
<accession>A0A6A4F4S0</accession>
<evidence type="ECO:0000256" key="1">
    <source>
        <dbReference type="SAM" id="MobiDB-lite"/>
    </source>
</evidence>
<feature type="compositionally biased region" description="Low complexity" evidence="1">
    <location>
        <begin position="57"/>
        <end position="74"/>
    </location>
</feature>
<gene>
    <name evidence="2" type="ORF">PR001_g10663</name>
    <name evidence="3" type="ORF">PR002_g3732</name>
    <name evidence="4" type="ORF">PR003_g10793</name>
</gene>
<dbReference type="AlphaFoldDB" id="A0A6A4F4S0"/>
<evidence type="ECO:0000313" key="5">
    <source>
        <dbReference type="Proteomes" id="UP000429607"/>
    </source>
</evidence>
<evidence type="ECO:0000313" key="2">
    <source>
        <dbReference type="EMBL" id="KAE9032339.1"/>
    </source>
</evidence>
<organism evidence="4 6">
    <name type="scientific">Phytophthora rubi</name>
    <dbReference type="NCBI Taxonomy" id="129364"/>
    <lineage>
        <taxon>Eukaryota</taxon>
        <taxon>Sar</taxon>
        <taxon>Stramenopiles</taxon>
        <taxon>Oomycota</taxon>
        <taxon>Peronosporomycetes</taxon>
        <taxon>Peronosporales</taxon>
        <taxon>Peronosporaceae</taxon>
        <taxon>Phytophthora</taxon>
    </lineage>
</organism>
<feature type="compositionally biased region" description="Basic and acidic residues" evidence="1">
    <location>
        <begin position="75"/>
        <end position="97"/>
    </location>
</feature>
<feature type="compositionally biased region" description="Basic and acidic residues" evidence="1">
    <location>
        <begin position="1"/>
        <end position="14"/>
    </location>
</feature>
<protein>
    <submittedName>
        <fullName evidence="4">Uncharacterized protein</fullName>
    </submittedName>
</protein>
<name>A0A6A4F4S0_9STRA</name>
<dbReference type="Proteomes" id="UP000435112">
    <property type="component" value="Unassembled WGS sequence"/>
</dbReference>
<keyword evidence="6" id="KW-1185">Reference proteome</keyword>
<dbReference type="EMBL" id="QXFT01000600">
    <property type="protein sequence ID" value="KAE9339876.1"/>
    <property type="molecule type" value="Genomic_DNA"/>
</dbReference>
<dbReference type="EMBL" id="QXFU01000139">
    <property type="protein sequence ID" value="KAE9042768.1"/>
    <property type="molecule type" value="Genomic_DNA"/>
</dbReference>
<evidence type="ECO:0000313" key="7">
    <source>
        <dbReference type="Proteomes" id="UP000435112"/>
    </source>
</evidence>
<dbReference type="EMBL" id="QXFV01000632">
    <property type="protein sequence ID" value="KAE9032339.1"/>
    <property type="molecule type" value="Genomic_DNA"/>
</dbReference>
<proteinExistence type="predicted"/>
<feature type="region of interest" description="Disordered" evidence="1">
    <location>
        <begin position="1"/>
        <end position="116"/>
    </location>
</feature>
<feature type="compositionally biased region" description="Low complexity" evidence="1">
    <location>
        <begin position="24"/>
        <end position="42"/>
    </location>
</feature>
<feature type="compositionally biased region" description="Basic and acidic residues" evidence="1">
    <location>
        <begin position="46"/>
        <end position="56"/>
    </location>
</feature>
<comment type="caution">
    <text evidence="4">The sequence shown here is derived from an EMBL/GenBank/DDBJ whole genome shotgun (WGS) entry which is preliminary data.</text>
</comment>
<sequence length="116" mass="12578">MVNVNRTERHKEESNSDEEGSMEASSLTPSSRSSPDASDNVSLSRSFDRSDSKGFDSSDPGTSDSVTSSSSAESKMIKVETFQKEESTQEAKDRSVPRDTTSLAVLELTGADDYEL</sequence>
<evidence type="ECO:0000313" key="3">
    <source>
        <dbReference type="EMBL" id="KAE9042768.1"/>
    </source>
</evidence>
<evidence type="ECO:0000313" key="6">
    <source>
        <dbReference type="Proteomes" id="UP000434957"/>
    </source>
</evidence>
<dbReference type="Proteomes" id="UP000429607">
    <property type="component" value="Unassembled WGS sequence"/>
</dbReference>
<reference evidence="4 6" key="1">
    <citation type="submission" date="2018-08" db="EMBL/GenBank/DDBJ databases">
        <title>Genomic investigation of the strawberry pathogen Phytophthora fragariae indicates pathogenicity is determined by transcriptional variation in three key races.</title>
        <authorList>
            <person name="Adams T.M."/>
            <person name="Armitage A.D."/>
            <person name="Sobczyk M.K."/>
            <person name="Bates H.J."/>
            <person name="Dunwell J.M."/>
            <person name="Nellist C.F."/>
            <person name="Harrison R.J."/>
        </authorList>
    </citation>
    <scope>NUCLEOTIDE SEQUENCE [LARGE SCALE GENOMIC DNA]</scope>
    <source>
        <strain evidence="2 5">SCRP249</strain>
        <strain evidence="3 7">SCRP324</strain>
        <strain evidence="4 6">SCRP333</strain>
    </source>
</reference>